<dbReference type="GO" id="GO:0015074">
    <property type="term" value="P:DNA integration"/>
    <property type="evidence" value="ECO:0007669"/>
    <property type="project" value="UniProtKB-KW"/>
</dbReference>
<dbReference type="InterPro" id="IPR011010">
    <property type="entry name" value="DNA_brk_join_enz"/>
</dbReference>
<evidence type="ECO:0000313" key="9">
    <source>
        <dbReference type="Proteomes" id="UP001222403"/>
    </source>
</evidence>
<dbReference type="InterPro" id="IPR010998">
    <property type="entry name" value="Integrase_recombinase_N"/>
</dbReference>
<dbReference type="Gene3D" id="3.30.160.390">
    <property type="entry name" value="Integrase, DNA-binding domain"/>
    <property type="match status" value="1"/>
</dbReference>
<dbReference type="InterPro" id="IPR053876">
    <property type="entry name" value="Phage_int_M"/>
</dbReference>
<gene>
    <name evidence="6" type="ORF">M5J11_02310</name>
    <name evidence="7" type="ORF">PG365_16665</name>
</gene>
<dbReference type="PROSITE" id="PS51898">
    <property type="entry name" value="TYR_RECOMBINASE"/>
    <property type="match status" value="1"/>
</dbReference>
<dbReference type="Pfam" id="PF00589">
    <property type="entry name" value="Phage_integrase"/>
    <property type="match status" value="1"/>
</dbReference>
<organism evidence="7 9">
    <name type="scientific">Providencia vermicola</name>
    <dbReference type="NCBI Taxonomy" id="333965"/>
    <lineage>
        <taxon>Bacteria</taxon>
        <taxon>Pseudomonadati</taxon>
        <taxon>Pseudomonadota</taxon>
        <taxon>Gammaproteobacteria</taxon>
        <taxon>Enterobacterales</taxon>
        <taxon>Morganellaceae</taxon>
        <taxon>Providencia</taxon>
    </lineage>
</organism>
<dbReference type="Pfam" id="PF13356">
    <property type="entry name" value="Arm-DNA-bind_3"/>
    <property type="match status" value="1"/>
</dbReference>
<dbReference type="Gene3D" id="1.10.443.10">
    <property type="entry name" value="Intergrase catalytic core"/>
    <property type="match status" value="1"/>
</dbReference>
<keyword evidence="3 7" id="KW-0238">DNA-binding</keyword>
<sequence length="424" mass="48193">MALTDAKIRAAKPDVKSYKLTDGAGLHLLVHTNGSKYWRLRYRHLGKEKTLALGLYPDVSLSEARLKRDEARKLIADGIDPCEQKRVAKAASDANLSFETIARQWHASNKKWSESHSEKVLKSLESHVFPYIGLRDITTLKTPDLLIPIRATESKEIYEIAARLQQRIAAVMRYAVQSGIIGYNPAIDTAGAVTTVQRQHRPALNLDRLPELIARIDTYKGQPVTRLAVMLNLLVFIRSSELRYARWSEIDFDKALWTIPAQRKPIPGVKFSHRGAKMRSPHLVPLSHQAITILKEIWTWTGEHELILTGAHNSFKPMSENTVNKALRVMGYDTKTEICGHGFRTMACSSLVESGLWSKDAVERQMSHQERNSVRAAYIHKAEHIEERRLMVQWWADYLDANREQTISPFDFAKLNNPMINTSG</sequence>
<name>A0AAX3RYE0_9GAMM</name>
<accession>A0AAX3RYE0</accession>
<evidence type="ECO:0000256" key="4">
    <source>
        <dbReference type="ARBA" id="ARBA00023172"/>
    </source>
</evidence>
<dbReference type="GO" id="GO:0003677">
    <property type="term" value="F:DNA binding"/>
    <property type="evidence" value="ECO:0007669"/>
    <property type="project" value="UniProtKB-KW"/>
</dbReference>
<evidence type="ECO:0000313" key="8">
    <source>
        <dbReference type="Proteomes" id="UP001057142"/>
    </source>
</evidence>
<dbReference type="PANTHER" id="PTHR30629">
    <property type="entry name" value="PROPHAGE INTEGRASE"/>
    <property type="match status" value="1"/>
</dbReference>
<dbReference type="Pfam" id="PF22022">
    <property type="entry name" value="Phage_int_M"/>
    <property type="match status" value="1"/>
</dbReference>
<dbReference type="InterPro" id="IPR050808">
    <property type="entry name" value="Phage_Integrase"/>
</dbReference>
<evidence type="ECO:0000313" key="6">
    <source>
        <dbReference type="EMBL" id="USB37371.1"/>
    </source>
</evidence>
<dbReference type="InterPro" id="IPR038488">
    <property type="entry name" value="Integrase_DNA-bd_sf"/>
</dbReference>
<dbReference type="InterPro" id="IPR013762">
    <property type="entry name" value="Integrase-like_cat_sf"/>
</dbReference>
<protein>
    <submittedName>
        <fullName evidence="7">Integrase arm-type DNA-binding domain-containing protein</fullName>
    </submittedName>
</protein>
<dbReference type="Proteomes" id="UP001057142">
    <property type="component" value="Chromosome"/>
</dbReference>
<feature type="domain" description="Tyr recombinase" evidence="5">
    <location>
        <begin position="199"/>
        <end position="392"/>
    </location>
</feature>
<evidence type="ECO:0000259" key="5">
    <source>
        <dbReference type="PROSITE" id="PS51898"/>
    </source>
</evidence>
<dbReference type="EMBL" id="CP097327">
    <property type="protein sequence ID" value="USB37371.1"/>
    <property type="molecule type" value="Genomic_DNA"/>
</dbReference>
<dbReference type="Proteomes" id="UP001222403">
    <property type="component" value="Chromosome"/>
</dbReference>
<reference evidence="7" key="2">
    <citation type="submission" date="2023-01" db="EMBL/GenBank/DDBJ databases">
        <title>The prevalence of carbapenem-resistant bacteria in aquaculture in China and the genetic diversity of carbapenem-resistant genes.</title>
        <authorList>
            <person name="Wen R."/>
        </authorList>
    </citation>
    <scope>NUCLEOTIDE SEQUENCE</scope>
    <source>
        <strain evidence="7">PVA41-chromosome</strain>
    </source>
</reference>
<dbReference type="Gene3D" id="1.10.150.130">
    <property type="match status" value="1"/>
</dbReference>
<evidence type="ECO:0000256" key="3">
    <source>
        <dbReference type="ARBA" id="ARBA00023125"/>
    </source>
</evidence>
<dbReference type="GO" id="GO:0006310">
    <property type="term" value="P:DNA recombination"/>
    <property type="evidence" value="ECO:0007669"/>
    <property type="project" value="UniProtKB-KW"/>
</dbReference>
<keyword evidence="2" id="KW-0229">DNA integration</keyword>
<keyword evidence="4" id="KW-0233">DNA recombination</keyword>
<dbReference type="RefSeq" id="WP_251464700.1">
    <property type="nucleotide sequence ID" value="NZ_CP097327.1"/>
</dbReference>
<dbReference type="PANTHER" id="PTHR30629:SF9">
    <property type="entry name" value="PROTEIN INTB-RELATED"/>
    <property type="match status" value="1"/>
</dbReference>
<dbReference type="InterPro" id="IPR025166">
    <property type="entry name" value="Integrase_DNA_bind_dom"/>
</dbReference>
<evidence type="ECO:0000313" key="7">
    <source>
        <dbReference type="EMBL" id="WFC06303.1"/>
    </source>
</evidence>
<keyword evidence="8" id="KW-1185">Reference proteome</keyword>
<dbReference type="InterPro" id="IPR002104">
    <property type="entry name" value="Integrase_catalytic"/>
</dbReference>
<dbReference type="AlphaFoldDB" id="A0AAX3RYE0"/>
<evidence type="ECO:0000256" key="2">
    <source>
        <dbReference type="ARBA" id="ARBA00022908"/>
    </source>
</evidence>
<proteinExistence type="inferred from homology"/>
<comment type="similarity">
    <text evidence="1">Belongs to the 'phage' integrase family.</text>
</comment>
<reference evidence="6" key="1">
    <citation type="journal article" date="2022" name="Front. Microbiol.">
        <title>Identification of a novel aminoglycoside O-nucleotidyltransferase AadA33 in Providencia vermicola.</title>
        <authorList>
            <person name="Feng C."/>
            <person name="Gao M."/>
            <person name="Jiang W."/>
            <person name="Shi W."/>
            <person name="Li A."/>
            <person name="Liu S."/>
            <person name="Zhang L."/>
            <person name="Zhang X."/>
            <person name="Li Q."/>
            <person name="Lin H."/>
            <person name="Lu J."/>
            <person name="Li K."/>
            <person name="Zhang H."/>
            <person name="Hu Y."/>
            <person name="Bao Q."/>
            <person name="Lin X."/>
        </authorList>
    </citation>
    <scope>NUCLEOTIDE SEQUENCE</scope>
    <source>
        <strain evidence="6">P13</strain>
    </source>
</reference>
<dbReference type="EMBL" id="CP116222">
    <property type="protein sequence ID" value="WFC06303.1"/>
    <property type="molecule type" value="Genomic_DNA"/>
</dbReference>
<dbReference type="SUPFAM" id="SSF56349">
    <property type="entry name" value="DNA breaking-rejoining enzymes"/>
    <property type="match status" value="1"/>
</dbReference>
<dbReference type="CDD" id="cd00801">
    <property type="entry name" value="INT_P4_C"/>
    <property type="match status" value="1"/>
</dbReference>
<evidence type="ECO:0000256" key="1">
    <source>
        <dbReference type="ARBA" id="ARBA00008857"/>
    </source>
</evidence>